<dbReference type="SMART" id="SM00710">
    <property type="entry name" value="PbH1"/>
    <property type="match status" value="5"/>
</dbReference>
<accession>A0A7W9W5S5</accession>
<dbReference type="InterPro" id="IPR012334">
    <property type="entry name" value="Pectin_lyas_fold"/>
</dbReference>
<dbReference type="RefSeq" id="WP_184193776.1">
    <property type="nucleotide sequence ID" value="NZ_JACHGW010000002.1"/>
</dbReference>
<feature type="region of interest" description="Disordered" evidence="1">
    <location>
        <begin position="493"/>
        <end position="525"/>
    </location>
</feature>
<gene>
    <name evidence="4" type="ORF">HNQ39_001669</name>
</gene>
<feature type="compositionally biased region" description="Pro residues" evidence="1">
    <location>
        <begin position="32"/>
        <end position="41"/>
    </location>
</feature>
<feature type="chain" id="PRO_5030631223" description="Right handed beta helix domain-containing protein" evidence="2">
    <location>
        <begin position="21"/>
        <end position="525"/>
    </location>
</feature>
<dbReference type="Pfam" id="PF13229">
    <property type="entry name" value="Beta_helix"/>
    <property type="match status" value="1"/>
</dbReference>
<feature type="region of interest" description="Disordered" evidence="1">
    <location>
        <begin position="23"/>
        <end position="53"/>
    </location>
</feature>
<dbReference type="InterPro" id="IPR039448">
    <property type="entry name" value="Beta_helix"/>
</dbReference>
<organism evidence="4 5">
    <name type="scientific">Armatimonas rosea</name>
    <dbReference type="NCBI Taxonomy" id="685828"/>
    <lineage>
        <taxon>Bacteria</taxon>
        <taxon>Bacillati</taxon>
        <taxon>Armatimonadota</taxon>
        <taxon>Armatimonadia</taxon>
        <taxon>Armatimonadales</taxon>
        <taxon>Armatimonadaceae</taxon>
        <taxon>Armatimonas</taxon>
    </lineage>
</organism>
<dbReference type="SUPFAM" id="SSF51126">
    <property type="entry name" value="Pectin lyase-like"/>
    <property type="match status" value="1"/>
</dbReference>
<evidence type="ECO:0000313" key="5">
    <source>
        <dbReference type="Proteomes" id="UP000520814"/>
    </source>
</evidence>
<dbReference type="AlphaFoldDB" id="A0A7W9W5S5"/>
<dbReference type="EMBL" id="JACHGW010000002">
    <property type="protein sequence ID" value="MBB6049878.1"/>
    <property type="molecule type" value="Genomic_DNA"/>
</dbReference>
<feature type="signal peptide" evidence="2">
    <location>
        <begin position="1"/>
        <end position="20"/>
    </location>
</feature>
<comment type="caution">
    <text evidence="4">The sequence shown here is derived from an EMBL/GenBank/DDBJ whole genome shotgun (WGS) entry which is preliminary data.</text>
</comment>
<reference evidence="4 5" key="1">
    <citation type="submission" date="2020-08" db="EMBL/GenBank/DDBJ databases">
        <title>Genomic Encyclopedia of Type Strains, Phase IV (KMG-IV): sequencing the most valuable type-strain genomes for metagenomic binning, comparative biology and taxonomic classification.</title>
        <authorList>
            <person name="Goeker M."/>
        </authorList>
    </citation>
    <scope>NUCLEOTIDE SEQUENCE [LARGE SCALE GENOMIC DNA]</scope>
    <source>
        <strain evidence="4 5">DSM 23562</strain>
    </source>
</reference>
<name>A0A7W9W5S5_ARMRO</name>
<feature type="domain" description="Right handed beta helix" evidence="3">
    <location>
        <begin position="174"/>
        <end position="327"/>
    </location>
</feature>
<evidence type="ECO:0000313" key="4">
    <source>
        <dbReference type="EMBL" id="MBB6049878.1"/>
    </source>
</evidence>
<protein>
    <recommendedName>
        <fullName evidence="3">Right handed beta helix domain-containing protein</fullName>
    </recommendedName>
</protein>
<evidence type="ECO:0000256" key="1">
    <source>
        <dbReference type="SAM" id="MobiDB-lite"/>
    </source>
</evidence>
<proteinExistence type="predicted"/>
<dbReference type="Proteomes" id="UP000520814">
    <property type="component" value="Unassembled WGS sequence"/>
</dbReference>
<evidence type="ECO:0000256" key="2">
    <source>
        <dbReference type="SAM" id="SignalP"/>
    </source>
</evidence>
<dbReference type="InterPro" id="IPR006626">
    <property type="entry name" value="PbH1"/>
</dbReference>
<dbReference type="InterPro" id="IPR011050">
    <property type="entry name" value="Pectin_lyase_fold/virulence"/>
</dbReference>
<keyword evidence="2" id="KW-0732">Signal</keyword>
<dbReference type="Gene3D" id="2.160.20.10">
    <property type="entry name" value="Single-stranded right-handed beta-helix, Pectin lyase-like"/>
    <property type="match status" value="2"/>
</dbReference>
<evidence type="ECO:0000259" key="3">
    <source>
        <dbReference type="Pfam" id="PF13229"/>
    </source>
</evidence>
<feature type="compositionally biased region" description="Polar residues" evidence="1">
    <location>
        <begin position="497"/>
        <end position="507"/>
    </location>
</feature>
<keyword evidence="5" id="KW-1185">Reference proteome</keyword>
<sequence length="525" mass="55861">MLQRLFLSLAALGLFWGCGGGSPQPSGTATPTPTPTLPTPPSGGGSMLPTGREYDLGAPTVTDLWVDPSGGNDSNSGASRGQALRTVAAAWNRIPRGSTLTGSGYRIQLMAGTHTGIPNYWEERFGTAQFPILLNAVDGPGTANLSDINMASCRYVYFIGLNITKTVEGGDTFHLERCDHVLVRQCRISCAGRRLAQEAFKANQTQNLFVENSDISGAGDNAVDCVGVQYGHFLNNKLHDSEDWAMYLKGGSAYFLVEGNELYDAGTGGFTAGQGTGIEYMTLPWVHYEAYDIKVVNNVIHDVEGAALGVNGGYNILLAYNTATRCGARSHMLEVVYGFHECDGETENCRERLDAGGWGTLAREPEIAIGNRNVFVYNNIFANSTGNSDKQFLAVYGPRANTGGVNAPNPALADTNLQIRGNIFWNGGVETPLGVGGDEGCRESNPTCNPGQLAADNAFNTLNPQLSADFRAAASLAPRAAVALPDFDWANLPSRPSIPQGTLSNTVTRRRDGSARSGADRPGAY</sequence>